<dbReference type="Proteomes" id="UP000005442">
    <property type="component" value="Chromosome"/>
</dbReference>
<dbReference type="HOGENOM" id="CLU_196751_0_0_11"/>
<dbReference type="KEGG" id="mrh:MycrhN_4928"/>
<evidence type="ECO:0000313" key="2">
    <source>
        <dbReference type="Proteomes" id="UP000005442"/>
    </source>
</evidence>
<sequence>MTFACRVFGHQPAFHADGSIMRWACRRCGQSSGAKEYATATEAARYAAAFNKRDADDLGKRAPLIGLLPLRLWRRLRSR</sequence>
<protein>
    <submittedName>
        <fullName evidence="1">Prophage protein (DUF1660)</fullName>
    </submittedName>
</protein>
<reference evidence="1 2" key="1">
    <citation type="submission" date="2011-12" db="EMBL/GenBank/DDBJ databases">
        <title>Complete sequence of Mycobacterium rhodesiae NBB3.</title>
        <authorList>
            <consortium name="US DOE Joint Genome Institute"/>
            <person name="Lucas S."/>
            <person name="Han J."/>
            <person name="Lapidus A."/>
            <person name="Cheng J.-F."/>
            <person name="Goodwin L."/>
            <person name="Pitluck S."/>
            <person name="Peters L."/>
            <person name="Mikhailova N."/>
            <person name="Gu W."/>
            <person name="Detter J.C."/>
            <person name="Han C."/>
            <person name="Tapia R."/>
            <person name="Land M."/>
            <person name="Hauser L."/>
            <person name="Kyrpides N."/>
            <person name="Ivanova N."/>
            <person name="Pagani I."/>
            <person name="Mattes T."/>
            <person name="Holmes A."/>
            <person name="Rutledge P."/>
            <person name="Paulsen I."/>
            <person name="Coleman N."/>
            <person name="Woyke T."/>
        </authorList>
    </citation>
    <scope>NUCLEOTIDE SEQUENCE [LARGE SCALE GENOMIC DNA]</scope>
    <source>
        <strain evidence="1 2">NBB3</strain>
    </source>
</reference>
<dbReference type="RefSeq" id="WP_014213151.1">
    <property type="nucleotide sequence ID" value="NC_016604.1"/>
</dbReference>
<dbReference type="Pfam" id="PF07874">
    <property type="entry name" value="DUF1660"/>
    <property type="match status" value="1"/>
</dbReference>
<accession>G8RUK5</accession>
<proteinExistence type="predicted"/>
<dbReference type="PATRIC" id="fig|710685.3.peg.4936"/>
<dbReference type="eggNOG" id="ENOG5033D03">
    <property type="taxonomic scope" value="Bacteria"/>
</dbReference>
<keyword evidence="2" id="KW-1185">Reference proteome</keyword>
<gene>
    <name evidence="1" type="ordered locus">MycrhN_4928</name>
</gene>
<evidence type="ECO:0000313" key="1">
    <source>
        <dbReference type="EMBL" id="AEV75408.1"/>
    </source>
</evidence>
<dbReference type="EMBL" id="CP003169">
    <property type="protein sequence ID" value="AEV75408.1"/>
    <property type="molecule type" value="Genomic_DNA"/>
</dbReference>
<organism evidence="1 2">
    <name type="scientific">Mycolicibacterium rhodesiae (strain NBB3)</name>
    <name type="common">Mycobacterium rhodesiae</name>
    <dbReference type="NCBI Taxonomy" id="710685"/>
    <lineage>
        <taxon>Bacteria</taxon>
        <taxon>Bacillati</taxon>
        <taxon>Actinomycetota</taxon>
        <taxon>Actinomycetes</taxon>
        <taxon>Mycobacteriales</taxon>
        <taxon>Mycobacteriaceae</taxon>
        <taxon>Mycolicibacterium</taxon>
    </lineage>
</organism>
<dbReference type="AlphaFoldDB" id="G8RUK5"/>
<dbReference type="STRING" id="710685.MycrhN_4928"/>
<dbReference type="InterPro" id="IPR012455">
    <property type="entry name" value="DUF1660"/>
</dbReference>
<name>G8RUK5_MYCRN</name>
<dbReference type="OrthoDB" id="5149759at2"/>